<organism evidence="3 4">
    <name type="scientific">Coregonus suidteri</name>
    <dbReference type="NCBI Taxonomy" id="861788"/>
    <lineage>
        <taxon>Eukaryota</taxon>
        <taxon>Metazoa</taxon>
        <taxon>Chordata</taxon>
        <taxon>Craniata</taxon>
        <taxon>Vertebrata</taxon>
        <taxon>Euteleostomi</taxon>
        <taxon>Actinopterygii</taxon>
        <taxon>Neopterygii</taxon>
        <taxon>Teleostei</taxon>
        <taxon>Protacanthopterygii</taxon>
        <taxon>Salmoniformes</taxon>
        <taxon>Salmonidae</taxon>
        <taxon>Coregoninae</taxon>
        <taxon>Coregonus</taxon>
    </lineage>
</organism>
<name>A0AAN8MGC6_9TELE</name>
<evidence type="ECO:0000313" key="4">
    <source>
        <dbReference type="Proteomes" id="UP001356427"/>
    </source>
</evidence>
<feature type="signal peptide" evidence="2">
    <location>
        <begin position="1"/>
        <end position="18"/>
    </location>
</feature>
<feature type="chain" id="PRO_5042973939" evidence="2">
    <location>
        <begin position="19"/>
        <end position="125"/>
    </location>
</feature>
<evidence type="ECO:0000313" key="3">
    <source>
        <dbReference type="EMBL" id="KAK6326577.1"/>
    </source>
</evidence>
<comment type="caution">
    <text evidence="3">The sequence shown here is derived from an EMBL/GenBank/DDBJ whole genome shotgun (WGS) entry which is preliminary data.</text>
</comment>
<keyword evidence="2" id="KW-0732">Signal</keyword>
<dbReference type="AlphaFoldDB" id="A0AAN8MGC6"/>
<protein>
    <submittedName>
        <fullName evidence="3">Uncharacterized protein</fullName>
    </submittedName>
</protein>
<keyword evidence="1" id="KW-1133">Transmembrane helix</keyword>
<keyword evidence="4" id="KW-1185">Reference proteome</keyword>
<evidence type="ECO:0000256" key="2">
    <source>
        <dbReference type="SAM" id="SignalP"/>
    </source>
</evidence>
<gene>
    <name evidence="3" type="ORF">J4Q44_G00022220</name>
</gene>
<keyword evidence="1" id="KW-0812">Transmembrane</keyword>
<dbReference type="EMBL" id="JAGTTL010000002">
    <property type="protein sequence ID" value="KAK6326577.1"/>
    <property type="molecule type" value="Genomic_DNA"/>
</dbReference>
<keyword evidence="1" id="KW-0472">Membrane</keyword>
<evidence type="ECO:0000256" key="1">
    <source>
        <dbReference type="SAM" id="Phobius"/>
    </source>
</evidence>
<reference evidence="3 4" key="1">
    <citation type="submission" date="2021-04" db="EMBL/GenBank/DDBJ databases">
        <authorList>
            <person name="De Guttry C."/>
            <person name="Zahm M."/>
            <person name="Klopp C."/>
            <person name="Cabau C."/>
            <person name="Louis A."/>
            <person name="Berthelot C."/>
            <person name="Parey E."/>
            <person name="Roest Crollius H."/>
            <person name="Montfort J."/>
            <person name="Robinson-Rechavi M."/>
            <person name="Bucao C."/>
            <person name="Bouchez O."/>
            <person name="Gislard M."/>
            <person name="Lluch J."/>
            <person name="Milhes M."/>
            <person name="Lampietro C."/>
            <person name="Lopez Roques C."/>
            <person name="Donnadieu C."/>
            <person name="Braasch I."/>
            <person name="Desvignes T."/>
            <person name="Postlethwait J."/>
            <person name="Bobe J."/>
            <person name="Wedekind C."/>
            <person name="Guiguen Y."/>
        </authorList>
    </citation>
    <scope>NUCLEOTIDE SEQUENCE [LARGE SCALE GENOMIC DNA]</scope>
    <source>
        <strain evidence="3">Cs_M1</strain>
        <tissue evidence="3">Blood</tissue>
    </source>
</reference>
<sequence length="125" mass="13349">MLRLLFLCLIVTLRGAAASSEESEGSADVADGDDEDLAIQNMIPRLRQDPVDIETETGDTVDTNKATGDKVAEDGFTTIVIIVAVSVVALSIVVIVAIVLVRRRMHNRQQGIYSAPAEQGLKGTV</sequence>
<accession>A0AAN8MGC6</accession>
<feature type="transmembrane region" description="Helical" evidence="1">
    <location>
        <begin position="79"/>
        <end position="101"/>
    </location>
</feature>
<dbReference type="Proteomes" id="UP001356427">
    <property type="component" value="Unassembled WGS sequence"/>
</dbReference>
<proteinExistence type="predicted"/>